<dbReference type="AlphaFoldDB" id="A0AAV4WG70"/>
<feature type="region of interest" description="Disordered" evidence="1">
    <location>
        <begin position="1"/>
        <end position="22"/>
    </location>
</feature>
<sequence>MHGDCSRQVANPIQKPTDSFRTYCDFQTPDEVSETDLCNSFKQKVGRGKEEVFGEDVAVVEIKKERKREKKGGKKEDPLSCGSFGRKERTETSDNPRAEKSWEGGEKKGWLRGEAIVESEEGIDRTGRETPRVVRL</sequence>
<dbReference type="Proteomes" id="UP001054837">
    <property type="component" value="Unassembled WGS sequence"/>
</dbReference>
<evidence type="ECO:0000313" key="3">
    <source>
        <dbReference type="Proteomes" id="UP001054837"/>
    </source>
</evidence>
<reference evidence="2 3" key="1">
    <citation type="submission" date="2021-06" db="EMBL/GenBank/DDBJ databases">
        <title>Caerostris darwini draft genome.</title>
        <authorList>
            <person name="Kono N."/>
            <person name="Arakawa K."/>
        </authorList>
    </citation>
    <scope>NUCLEOTIDE SEQUENCE [LARGE SCALE GENOMIC DNA]</scope>
</reference>
<dbReference type="EMBL" id="BPLQ01014670">
    <property type="protein sequence ID" value="GIY81861.1"/>
    <property type="molecule type" value="Genomic_DNA"/>
</dbReference>
<comment type="caution">
    <text evidence="2">The sequence shown here is derived from an EMBL/GenBank/DDBJ whole genome shotgun (WGS) entry which is preliminary data.</text>
</comment>
<evidence type="ECO:0000256" key="1">
    <source>
        <dbReference type="SAM" id="MobiDB-lite"/>
    </source>
</evidence>
<protein>
    <submittedName>
        <fullName evidence="2">Uncharacterized protein</fullName>
    </submittedName>
</protein>
<feature type="compositionally biased region" description="Basic and acidic residues" evidence="1">
    <location>
        <begin position="85"/>
        <end position="108"/>
    </location>
</feature>
<evidence type="ECO:0000313" key="2">
    <source>
        <dbReference type="EMBL" id="GIY81861.1"/>
    </source>
</evidence>
<keyword evidence="3" id="KW-1185">Reference proteome</keyword>
<accession>A0AAV4WG70</accession>
<gene>
    <name evidence="2" type="ORF">CDAR_43071</name>
</gene>
<feature type="compositionally biased region" description="Polar residues" evidence="1">
    <location>
        <begin position="8"/>
        <end position="20"/>
    </location>
</feature>
<organism evidence="2 3">
    <name type="scientific">Caerostris darwini</name>
    <dbReference type="NCBI Taxonomy" id="1538125"/>
    <lineage>
        <taxon>Eukaryota</taxon>
        <taxon>Metazoa</taxon>
        <taxon>Ecdysozoa</taxon>
        <taxon>Arthropoda</taxon>
        <taxon>Chelicerata</taxon>
        <taxon>Arachnida</taxon>
        <taxon>Araneae</taxon>
        <taxon>Araneomorphae</taxon>
        <taxon>Entelegynae</taxon>
        <taxon>Araneoidea</taxon>
        <taxon>Araneidae</taxon>
        <taxon>Caerostris</taxon>
    </lineage>
</organism>
<proteinExistence type="predicted"/>
<name>A0AAV4WG70_9ARAC</name>
<feature type="region of interest" description="Disordered" evidence="1">
    <location>
        <begin position="63"/>
        <end position="108"/>
    </location>
</feature>